<evidence type="ECO:0000256" key="1">
    <source>
        <dbReference type="SAM" id="MobiDB-lite"/>
    </source>
</evidence>
<name>A0A4U8WMX2_9FLAO</name>
<feature type="region of interest" description="Disordered" evidence="1">
    <location>
        <begin position="41"/>
        <end position="108"/>
    </location>
</feature>
<dbReference type="Proteomes" id="UP000290013">
    <property type="component" value="Chromosome"/>
</dbReference>
<reference evidence="2 3" key="1">
    <citation type="submission" date="2019-02" db="EMBL/GenBank/DDBJ databases">
        <authorList>
            <consortium name="Pathogen Informatics"/>
        </authorList>
    </citation>
    <scope>NUCLEOTIDE SEQUENCE [LARGE SCALE GENOMIC DNA]</scope>
    <source>
        <strain evidence="2 3">3012STDY6944375</strain>
    </source>
</reference>
<accession>A0A4U8WMX2</accession>
<feature type="compositionally biased region" description="Basic and acidic residues" evidence="1">
    <location>
        <begin position="87"/>
        <end position="108"/>
    </location>
</feature>
<gene>
    <name evidence="2" type="ORF">NCTC12078_01705</name>
</gene>
<organism evidence="2 3">
    <name type="scientific">Chryseobacterium taihuense</name>
    <dbReference type="NCBI Taxonomy" id="1141221"/>
    <lineage>
        <taxon>Bacteria</taxon>
        <taxon>Pseudomonadati</taxon>
        <taxon>Bacteroidota</taxon>
        <taxon>Flavobacteriia</taxon>
        <taxon>Flavobacteriales</taxon>
        <taxon>Weeksellaceae</taxon>
        <taxon>Chryseobacterium group</taxon>
        <taxon>Chryseobacterium</taxon>
    </lineage>
</organism>
<sequence length="108" mass="12136">MPKSFKAILFIIQCIILTMKKSIILAAFATITLVACNNKSKEENHDHNADGSHPNTESTHQHEDGSVHTDHAEETTQETFKVGQENVSKKDTIKKEEAHDHSDPNHKH</sequence>
<protein>
    <submittedName>
        <fullName evidence="2">Uncharacterized protein</fullName>
    </submittedName>
</protein>
<dbReference type="RefSeq" id="WP_123850938.1">
    <property type="nucleotide sequence ID" value="NZ_LR215974.1"/>
</dbReference>
<dbReference type="KEGG" id="ctai:NCTC12078_01705"/>
<dbReference type="AlphaFoldDB" id="A0A4U8WMX2"/>
<proteinExistence type="predicted"/>
<evidence type="ECO:0000313" key="2">
    <source>
        <dbReference type="EMBL" id="VFB03689.1"/>
    </source>
</evidence>
<feature type="compositionally biased region" description="Basic and acidic residues" evidence="1">
    <location>
        <begin position="41"/>
        <end position="50"/>
    </location>
</feature>
<evidence type="ECO:0000313" key="3">
    <source>
        <dbReference type="Proteomes" id="UP000290013"/>
    </source>
</evidence>
<dbReference type="EMBL" id="LR215974">
    <property type="protein sequence ID" value="VFB03689.1"/>
    <property type="molecule type" value="Genomic_DNA"/>
</dbReference>
<feature type="compositionally biased region" description="Basic and acidic residues" evidence="1">
    <location>
        <begin position="59"/>
        <end position="74"/>
    </location>
</feature>